<evidence type="ECO:0000313" key="1">
    <source>
        <dbReference type="EMBL" id="GAH53323.1"/>
    </source>
</evidence>
<reference evidence="1" key="1">
    <citation type="journal article" date="2014" name="Front. Microbiol.">
        <title>High frequency of phylogenetically diverse reductive dehalogenase-homologous genes in deep subseafloor sedimentary metagenomes.</title>
        <authorList>
            <person name="Kawai M."/>
            <person name="Futagami T."/>
            <person name="Toyoda A."/>
            <person name="Takaki Y."/>
            <person name="Nishi S."/>
            <person name="Hori S."/>
            <person name="Arai W."/>
            <person name="Tsubouchi T."/>
            <person name="Morono Y."/>
            <person name="Uchiyama I."/>
            <person name="Ito T."/>
            <person name="Fujiyama A."/>
            <person name="Inagaki F."/>
            <person name="Takami H."/>
        </authorList>
    </citation>
    <scope>NUCLEOTIDE SEQUENCE</scope>
    <source>
        <strain evidence="1">Expedition CK06-06</strain>
    </source>
</reference>
<accession>X1I6W5</accession>
<dbReference type="AlphaFoldDB" id="X1I6W5"/>
<sequence length="76" mass="8932">MKTGQLYWQHHLRVMDVLSQRNPFAYAIVDALVRSMDFHALRALLMQELECSEQVANLLMEQAWLGYLALWHTLSE</sequence>
<gene>
    <name evidence="1" type="ORF">S03H2_36104</name>
</gene>
<proteinExistence type="predicted"/>
<name>X1I6W5_9ZZZZ</name>
<comment type="caution">
    <text evidence="1">The sequence shown here is derived from an EMBL/GenBank/DDBJ whole genome shotgun (WGS) entry which is preliminary data.</text>
</comment>
<organism evidence="1">
    <name type="scientific">marine sediment metagenome</name>
    <dbReference type="NCBI Taxonomy" id="412755"/>
    <lineage>
        <taxon>unclassified sequences</taxon>
        <taxon>metagenomes</taxon>
        <taxon>ecological metagenomes</taxon>
    </lineage>
</organism>
<dbReference type="EMBL" id="BARU01022138">
    <property type="protein sequence ID" value="GAH53323.1"/>
    <property type="molecule type" value="Genomic_DNA"/>
</dbReference>
<protein>
    <submittedName>
        <fullName evidence="1">Uncharacterized protein</fullName>
    </submittedName>
</protein>